<gene>
    <name evidence="2" type="ORF">CONPUDRAFT_75424</name>
</gene>
<keyword evidence="3" id="KW-1185">Reference proteome</keyword>
<dbReference type="KEGG" id="cput:CONPUDRAFT_75424"/>
<name>A0A5M3ME69_CONPW</name>
<evidence type="ECO:0000313" key="3">
    <source>
        <dbReference type="Proteomes" id="UP000053558"/>
    </source>
</evidence>
<dbReference type="AlphaFoldDB" id="A0A5M3ME69"/>
<reference evidence="3" key="1">
    <citation type="journal article" date="2012" name="Science">
        <title>The Paleozoic origin of enzymatic lignin decomposition reconstructed from 31 fungal genomes.</title>
        <authorList>
            <person name="Floudas D."/>
            <person name="Binder M."/>
            <person name="Riley R."/>
            <person name="Barry K."/>
            <person name="Blanchette R.A."/>
            <person name="Henrissat B."/>
            <person name="Martinez A.T."/>
            <person name="Otillar R."/>
            <person name="Spatafora J.W."/>
            <person name="Yadav J.S."/>
            <person name="Aerts A."/>
            <person name="Benoit I."/>
            <person name="Boyd A."/>
            <person name="Carlson A."/>
            <person name="Copeland A."/>
            <person name="Coutinho P.M."/>
            <person name="de Vries R.P."/>
            <person name="Ferreira P."/>
            <person name="Findley K."/>
            <person name="Foster B."/>
            <person name="Gaskell J."/>
            <person name="Glotzer D."/>
            <person name="Gorecki P."/>
            <person name="Heitman J."/>
            <person name="Hesse C."/>
            <person name="Hori C."/>
            <person name="Igarashi K."/>
            <person name="Jurgens J.A."/>
            <person name="Kallen N."/>
            <person name="Kersten P."/>
            <person name="Kohler A."/>
            <person name="Kuees U."/>
            <person name="Kumar T.K.A."/>
            <person name="Kuo A."/>
            <person name="LaButti K."/>
            <person name="Larrondo L.F."/>
            <person name="Lindquist E."/>
            <person name="Ling A."/>
            <person name="Lombard V."/>
            <person name="Lucas S."/>
            <person name="Lundell T."/>
            <person name="Martin R."/>
            <person name="McLaughlin D.J."/>
            <person name="Morgenstern I."/>
            <person name="Morin E."/>
            <person name="Murat C."/>
            <person name="Nagy L.G."/>
            <person name="Nolan M."/>
            <person name="Ohm R.A."/>
            <person name="Patyshakuliyeva A."/>
            <person name="Rokas A."/>
            <person name="Ruiz-Duenas F.J."/>
            <person name="Sabat G."/>
            <person name="Salamov A."/>
            <person name="Samejima M."/>
            <person name="Schmutz J."/>
            <person name="Slot J.C."/>
            <person name="St John F."/>
            <person name="Stenlid J."/>
            <person name="Sun H."/>
            <person name="Sun S."/>
            <person name="Syed K."/>
            <person name="Tsang A."/>
            <person name="Wiebenga A."/>
            <person name="Young D."/>
            <person name="Pisabarro A."/>
            <person name="Eastwood D.C."/>
            <person name="Martin F."/>
            <person name="Cullen D."/>
            <person name="Grigoriev I.V."/>
            <person name="Hibbett D.S."/>
        </authorList>
    </citation>
    <scope>NUCLEOTIDE SEQUENCE [LARGE SCALE GENOMIC DNA]</scope>
    <source>
        <strain evidence="3">RWD-64-598 SS2</strain>
    </source>
</reference>
<protein>
    <submittedName>
        <fullName evidence="2">Uncharacterized protein</fullName>
    </submittedName>
</protein>
<evidence type="ECO:0000313" key="2">
    <source>
        <dbReference type="EMBL" id="EIW77569.1"/>
    </source>
</evidence>
<dbReference type="RefSeq" id="XP_007771849.1">
    <property type="nucleotide sequence ID" value="XM_007773659.1"/>
</dbReference>
<feature type="region of interest" description="Disordered" evidence="1">
    <location>
        <begin position="1"/>
        <end position="76"/>
    </location>
</feature>
<feature type="compositionally biased region" description="Basic and acidic residues" evidence="1">
    <location>
        <begin position="163"/>
        <end position="172"/>
    </location>
</feature>
<organism evidence="2 3">
    <name type="scientific">Coniophora puteana (strain RWD-64-598)</name>
    <name type="common">Brown rot fungus</name>
    <dbReference type="NCBI Taxonomy" id="741705"/>
    <lineage>
        <taxon>Eukaryota</taxon>
        <taxon>Fungi</taxon>
        <taxon>Dikarya</taxon>
        <taxon>Basidiomycota</taxon>
        <taxon>Agaricomycotina</taxon>
        <taxon>Agaricomycetes</taxon>
        <taxon>Agaricomycetidae</taxon>
        <taxon>Boletales</taxon>
        <taxon>Coniophorineae</taxon>
        <taxon>Coniophoraceae</taxon>
        <taxon>Coniophora</taxon>
    </lineage>
</organism>
<proteinExistence type="predicted"/>
<sequence length="350" mass="39096">MTSGHRRTNNPGHEADNEDLPSVPSKRRRTTPATFNTKPKPNTSRKQYKDHRQRASTAEPAPALPLRRSRRRAEKDFKVADLIDILNLAEQGKAKISGDASASESANRTKNMVYAHGEEITHRVTPLSDASVIAVESESSLVAFNETADLTPPQPEETPTEICTERSDEKTPIGRSQPEQEAPIDFPLTEDIMEAPPALPLPFPALPSVAEGLDGQVQDDSIDQTLDWAALCLPDPGLSDKKEPDPINLPQASIVYAANTARQEYRRHLVEAYKYYNRILAAQHALQRHRHFLSAQSDINKKRSLSKIPKKIATATTKEVKERAMKRLARWQQEQELHASMERLGSLSLE</sequence>
<accession>A0A5M3ME69</accession>
<dbReference type="GeneID" id="19209348"/>
<feature type="region of interest" description="Disordered" evidence="1">
    <location>
        <begin position="149"/>
        <end position="180"/>
    </location>
</feature>
<evidence type="ECO:0000256" key="1">
    <source>
        <dbReference type="SAM" id="MobiDB-lite"/>
    </source>
</evidence>
<feature type="compositionally biased region" description="Polar residues" evidence="1">
    <location>
        <begin position="31"/>
        <end position="45"/>
    </location>
</feature>
<dbReference type="Proteomes" id="UP000053558">
    <property type="component" value="Unassembled WGS sequence"/>
</dbReference>
<dbReference type="EMBL" id="JH711583">
    <property type="protein sequence ID" value="EIW77569.1"/>
    <property type="molecule type" value="Genomic_DNA"/>
</dbReference>
<comment type="caution">
    <text evidence="2">The sequence shown here is derived from an EMBL/GenBank/DDBJ whole genome shotgun (WGS) entry which is preliminary data.</text>
</comment>